<dbReference type="RefSeq" id="WP_110557284.1">
    <property type="nucleotide sequence ID" value="NZ_NKUB01000017.1"/>
</dbReference>
<keyword evidence="3" id="KW-1185">Reference proteome</keyword>
<organism evidence="2 3">
    <name type="scientific">Komagataeibacter swingsii</name>
    <dbReference type="NCBI Taxonomy" id="215220"/>
    <lineage>
        <taxon>Bacteria</taxon>
        <taxon>Pseudomonadati</taxon>
        <taxon>Pseudomonadota</taxon>
        <taxon>Alphaproteobacteria</taxon>
        <taxon>Acetobacterales</taxon>
        <taxon>Acetobacteraceae</taxon>
        <taxon>Komagataeibacter</taxon>
    </lineage>
</organism>
<proteinExistence type="inferred from homology"/>
<evidence type="ECO:0000313" key="3">
    <source>
        <dbReference type="Proteomes" id="UP000247371"/>
    </source>
</evidence>
<protein>
    <submittedName>
        <fullName evidence="2">Hydantoin racemase</fullName>
    </submittedName>
</protein>
<accession>A0A2V4RG42</accession>
<dbReference type="Gene3D" id="3.40.50.12500">
    <property type="match status" value="1"/>
</dbReference>
<dbReference type="InterPro" id="IPR053714">
    <property type="entry name" value="Iso_Racemase_Enz_sf"/>
</dbReference>
<reference evidence="2 3" key="1">
    <citation type="submission" date="2017-07" db="EMBL/GenBank/DDBJ databases">
        <title>A draft genome sequence of Komagataeibacter swingsii LMG 22125.</title>
        <authorList>
            <person name="Skraban J."/>
            <person name="Cleenwerck I."/>
            <person name="Vandamme P."/>
            <person name="Trcek J."/>
        </authorList>
    </citation>
    <scope>NUCLEOTIDE SEQUENCE [LARGE SCALE GENOMIC DNA]</scope>
    <source>
        <strain evidence="2 3">LMG 22125</strain>
    </source>
</reference>
<sequence length="262" mass="27630">MTRLIMIGCLPVPRLLLINPNTDTDMTYRMVTHAEAQFAGAVAIEAVTARFGARYITNHVSVTIAGHAVLDALACAHGPFDGVLVACFGDPGRDALASICPVPVIGMAQASLMRAARLPGHFSIVTGGREWKPMLVNLIQAMGLSARLASIRILPAAGNVLAYGGLAACRQIARACNEAVHEDGAARVVLGGAGLAGFAARIAPDVAAPVMCSLHESLQEARHLLSRPVRCMPYRNRMETVGLSPELQRYLASGADICVDQN</sequence>
<dbReference type="AlphaFoldDB" id="A0A2V4RG42"/>
<dbReference type="Pfam" id="PF01177">
    <property type="entry name" value="Asp_Glu_race"/>
    <property type="match status" value="1"/>
</dbReference>
<dbReference type="InterPro" id="IPR015942">
    <property type="entry name" value="Asp/Glu/hydantoin_racemase"/>
</dbReference>
<name>A0A2V4RG42_9PROT</name>
<dbReference type="InterPro" id="IPR052186">
    <property type="entry name" value="Hydantoin_racemase-like"/>
</dbReference>
<dbReference type="Proteomes" id="UP000247371">
    <property type="component" value="Unassembled WGS sequence"/>
</dbReference>
<comment type="caution">
    <text evidence="2">The sequence shown here is derived from an EMBL/GenBank/DDBJ whole genome shotgun (WGS) entry which is preliminary data.</text>
</comment>
<dbReference type="EMBL" id="NKUB01000017">
    <property type="protein sequence ID" value="PYD68946.1"/>
    <property type="molecule type" value="Genomic_DNA"/>
</dbReference>
<dbReference type="PANTHER" id="PTHR28047">
    <property type="entry name" value="PROTEIN DCG1"/>
    <property type="match status" value="1"/>
</dbReference>
<evidence type="ECO:0000313" key="2">
    <source>
        <dbReference type="EMBL" id="PYD68946.1"/>
    </source>
</evidence>
<evidence type="ECO:0000256" key="1">
    <source>
        <dbReference type="ARBA" id="ARBA00038414"/>
    </source>
</evidence>
<comment type="similarity">
    <text evidence="1">Belongs to the HyuE racemase family.</text>
</comment>
<dbReference type="GO" id="GO:0047661">
    <property type="term" value="F:amino-acid racemase activity"/>
    <property type="evidence" value="ECO:0007669"/>
    <property type="project" value="InterPro"/>
</dbReference>
<gene>
    <name evidence="2" type="ORF">CFR76_12180</name>
</gene>
<dbReference type="PANTHER" id="PTHR28047:SF5">
    <property type="entry name" value="PROTEIN DCG1"/>
    <property type="match status" value="1"/>
</dbReference>